<evidence type="ECO:0000313" key="1">
    <source>
        <dbReference type="EMBL" id="KVH89156.1"/>
    </source>
</evidence>
<proteinExistence type="predicted"/>
<reference evidence="1 2" key="1">
    <citation type="journal article" date="2016" name="Sci. Rep.">
        <title>The genome sequence of the outbreeding globe artichoke constructed de novo incorporating a phase-aware low-pass sequencing strategy of F1 progeny.</title>
        <authorList>
            <person name="Scaglione D."/>
            <person name="Reyes-Chin-Wo S."/>
            <person name="Acquadro A."/>
            <person name="Froenicke L."/>
            <person name="Portis E."/>
            <person name="Beitel C."/>
            <person name="Tirone M."/>
            <person name="Mauro R."/>
            <person name="Lo Monaco A."/>
            <person name="Mauromicale G."/>
            <person name="Faccioli P."/>
            <person name="Cattivelli L."/>
            <person name="Rieseberg L."/>
            <person name="Michelmore R."/>
            <person name="Lanteri S."/>
        </authorList>
    </citation>
    <scope>NUCLEOTIDE SEQUENCE [LARGE SCALE GENOMIC DNA]</scope>
    <source>
        <strain evidence="1">2C</strain>
    </source>
</reference>
<sequence>MVQEEGAISSSETYQKNHQMMDRCAYQQQNNNNNSNDCNNNGVWLSGGEMMNDVVCPRPRRVDRLNLYVNDSIISRSSPRWQQYYAIDGSDLCDSEAGTHLLDLIFTKECFVAADRASNPFFCGSPPSRASNPLIQDARFANENPWPLSTGFEVSPSSSARARVKFGQMPAPVTVEGFNRRGISTFA</sequence>
<dbReference type="PANTHER" id="PTHR33384">
    <property type="entry name" value="EXPRESSED PROTEIN"/>
    <property type="match status" value="1"/>
</dbReference>
<dbReference type="Proteomes" id="UP000243975">
    <property type="component" value="Unassembled WGS sequence"/>
</dbReference>
<dbReference type="AlphaFoldDB" id="A0A118JT46"/>
<dbReference type="Gramene" id="KVH89156">
    <property type="protein sequence ID" value="KVH89156"/>
    <property type="gene ID" value="Ccrd_008860"/>
</dbReference>
<organism evidence="1 2">
    <name type="scientific">Cynara cardunculus var. scolymus</name>
    <name type="common">Globe artichoke</name>
    <name type="synonym">Cynara scolymus</name>
    <dbReference type="NCBI Taxonomy" id="59895"/>
    <lineage>
        <taxon>Eukaryota</taxon>
        <taxon>Viridiplantae</taxon>
        <taxon>Streptophyta</taxon>
        <taxon>Embryophyta</taxon>
        <taxon>Tracheophyta</taxon>
        <taxon>Spermatophyta</taxon>
        <taxon>Magnoliopsida</taxon>
        <taxon>eudicotyledons</taxon>
        <taxon>Gunneridae</taxon>
        <taxon>Pentapetalae</taxon>
        <taxon>asterids</taxon>
        <taxon>campanulids</taxon>
        <taxon>Asterales</taxon>
        <taxon>Asteraceae</taxon>
        <taxon>Carduoideae</taxon>
        <taxon>Cardueae</taxon>
        <taxon>Carduinae</taxon>
        <taxon>Cynara</taxon>
    </lineage>
</organism>
<dbReference type="STRING" id="59895.A0A118JT46"/>
<accession>A0A118JT46</accession>
<gene>
    <name evidence="1" type="ORF">Ccrd_008860</name>
</gene>
<dbReference type="PANTHER" id="PTHR33384:SF22">
    <property type="match status" value="1"/>
</dbReference>
<evidence type="ECO:0000313" key="2">
    <source>
        <dbReference type="Proteomes" id="UP000243975"/>
    </source>
</evidence>
<comment type="caution">
    <text evidence="1">The sequence shown here is derived from an EMBL/GenBank/DDBJ whole genome shotgun (WGS) entry which is preliminary data.</text>
</comment>
<keyword evidence="2" id="KW-1185">Reference proteome</keyword>
<dbReference type="EMBL" id="LEKV01005306">
    <property type="protein sequence ID" value="KVH89156.1"/>
    <property type="molecule type" value="Genomic_DNA"/>
</dbReference>
<name>A0A118JT46_CYNCS</name>
<protein>
    <submittedName>
        <fullName evidence="1">Uncharacterized protein</fullName>
    </submittedName>
</protein>